<sequence length="102" mass="11222">MTTHFITLHTIYPNDDEFYLRPDQISALSPYTYLNDDDQSTIGSLISLASGLDFRARENPGQVFELMGKVGEYVTSMIEATPNAPVAPTGAVKRLGIVRGDQ</sequence>
<protein>
    <submittedName>
        <fullName evidence="1">Uncharacterized protein</fullName>
    </submittedName>
</protein>
<dbReference type="KEGG" id="vg:64766034"/>
<proteinExistence type="predicted"/>
<dbReference type="RefSeq" id="YP_010058805.1">
    <property type="nucleotide sequence ID" value="NC_054723.1"/>
</dbReference>
<reference evidence="1 2" key="1">
    <citation type="submission" date="2019-05" db="EMBL/GenBank/DDBJ databases">
        <authorList>
            <person name="Pope W.H."/>
            <person name="Garlena R.A."/>
            <person name="Russell D.A."/>
            <person name="Jacobs-Sera D."/>
            <person name="Hatfull G.F."/>
        </authorList>
    </citation>
    <scope>NUCLEOTIDE SEQUENCE [LARGE SCALE GENOMIC DNA]</scope>
</reference>
<keyword evidence="2" id="KW-1185">Reference proteome</keyword>
<organism evidence="1 2">
    <name type="scientific">Gordonia phage Pupper</name>
    <dbReference type="NCBI Taxonomy" id="2571249"/>
    <lineage>
        <taxon>Viruses</taxon>
        <taxon>Duplodnaviria</taxon>
        <taxon>Heunggongvirae</taxon>
        <taxon>Uroviricota</taxon>
        <taxon>Caudoviricetes</taxon>
        <taxon>Puppervirus</taxon>
        <taxon>Puppervirus Pupper</taxon>
    </lineage>
</organism>
<dbReference type="GeneID" id="64766034"/>
<dbReference type="Proteomes" id="UP000318375">
    <property type="component" value="Segment"/>
</dbReference>
<evidence type="ECO:0000313" key="2">
    <source>
        <dbReference type="Proteomes" id="UP000318375"/>
    </source>
</evidence>
<name>A0A4Y6EIF4_9CAUD</name>
<dbReference type="EMBL" id="MK977695">
    <property type="protein sequence ID" value="QDF18503.1"/>
    <property type="molecule type" value="Genomic_DNA"/>
</dbReference>
<gene>
    <name evidence="1" type="primary">16</name>
    <name evidence="1" type="ORF">SEA_PUPPER_16</name>
</gene>
<accession>A0A4Y6EIF4</accession>
<evidence type="ECO:0000313" key="1">
    <source>
        <dbReference type="EMBL" id="QDF18503.1"/>
    </source>
</evidence>